<reference evidence="7 8" key="1">
    <citation type="journal article" date="2014" name="Antonie Van Leeuwenhoek">
        <title>Hyphomonas beringensis sp. nov. and Hyphomonas chukchiensis sp. nov., isolated from surface seawater of the Bering Sea and Chukchi Sea.</title>
        <authorList>
            <person name="Li C."/>
            <person name="Lai Q."/>
            <person name="Li G."/>
            <person name="Dong C."/>
            <person name="Wang J."/>
            <person name="Liao Y."/>
            <person name="Shao Z."/>
        </authorList>
    </citation>
    <scope>NUCLEOTIDE SEQUENCE [LARGE SCALE GENOMIC DNA]</scope>
    <source>
        <strain evidence="7 8">22II1-22F38</strain>
    </source>
</reference>
<dbReference type="PANTHER" id="PTHR30566">
    <property type="entry name" value="YNAI-RELATED MECHANOSENSITIVE ION CHANNEL"/>
    <property type="match status" value="1"/>
</dbReference>
<dbReference type="AlphaFoldDB" id="A0A059E2T4"/>
<feature type="transmembrane region" description="Helical" evidence="5">
    <location>
        <begin position="107"/>
        <end position="128"/>
    </location>
</feature>
<feature type="transmembrane region" description="Helical" evidence="5">
    <location>
        <begin position="59"/>
        <end position="81"/>
    </location>
</feature>
<keyword evidence="4 5" id="KW-0472">Membrane</keyword>
<dbReference type="PANTHER" id="PTHR30566:SF25">
    <property type="entry name" value="INNER MEMBRANE PROTEIN"/>
    <property type="match status" value="1"/>
</dbReference>
<proteinExistence type="predicted"/>
<dbReference type="GO" id="GO:0016020">
    <property type="term" value="C:membrane"/>
    <property type="evidence" value="ECO:0007669"/>
    <property type="project" value="UniProtKB-SubCell"/>
</dbReference>
<comment type="caution">
    <text evidence="7">The sequence shown here is derived from an EMBL/GenBank/DDBJ whole genome shotgun (WGS) entry which is preliminary data.</text>
</comment>
<dbReference type="RefSeq" id="WP_051602646.1">
    <property type="nucleotide sequence ID" value="NZ_AWFH01000012.1"/>
</dbReference>
<evidence type="ECO:0000256" key="3">
    <source>
        <dbReference type="ARBA" id="ARBA00022989"/>
    </source>
</evidence>
<dbReference type="EMBL" id="AWFH01000012">
    <property type="protein sequence ID" value="KCZ61870.1"/>
    <property type="molecule type" value="Genomic_DNA"/>
</dbReference>
<dbReference type="InterPro" id="IPR023408">
    <property type="entry name" value="MscS_beta-dom_sf"/>
</dbReference>
<feature type="transmembrane region" description="Helical" evidence="5">
    <location>
        <begin position="134"/>
        <end position="153"/>
    </location>
</feature>
<dbReference type="OrthoDB" id="9792218at2"/>
<feature type="domain" description="Mechanosensitive ion channel MscS" evidence="6">
    <location>
        <begin position="156"/>
        <end position="222"/>
    </location>
</feature>
<name>A0A059E2T4_9PROT</name>
<evidence type="ECO:0000256" key="2">
    <source>
        <dbReference type="ARBA" id="ARBA00022692"/>
    </source>
</evidence>
<keyword evidence="2 5" id="KW-0812">Transmembrane</keyword>
<evidence type="ECO:0000259" key="6">
    <source>
        <dbReference type="Pfam" id="PF00924"/>
    </source>
</evidence>
<organism evidence="7 8">
    <name type="scientific">Hyphomonas atlantica</name>
    <dbReference type="NCBI Taxonomy" id="1280948"/>
    <lineage>
        <taxon>Bacteria</taxon>
        <taxon>Pseudomonadati</taxon>
        <taxon>Pseudomonadota</taxon>
        <taxon>Alphaproteobacteria</taxon>
        <taxon>Hyphomonadales</taxon>
        <taxon>Hyphomonadaceae</taxon>
        <taxon>Hyphomonas</taxon>
    </lineage>
</organism>
<dbReference type="GO" id="GO:0008381">
    <property type="term" value="F:mechanosensitive monoatomic ion channel activity"/>
    <property type="evidence" value="ECO:0007669"/>
    <property type="project" value="UniProtKB-ARBA"/>
</dbReference>
<comment type="subcellular location">
    <subcellularLocation>
        <location evidence="1">Membrane</location>
    </subcellularLocation>
</comment>
<accession>A0A059E2T4</accession>
<evidence type="ECO:0000256" key="5">
    <source>
        <dbReference type="SAM" id="Phobius"/>
    </source>
</evidence>
<sequence length="335" mass="37417">MRIRTKIDARAKTRWLKRFRPPILFALCGAALVFLAPYLPDYVPDHFLTDERAEAISEIASGVLFILALGWLVGTIVDALIKRRLAGLHLDAEDNLEARKSATRLDVVRRVWIVIAGIVTIAAALTVIPGVKQIGVSLFASAGIAGIAIGLAARPVLSNLIAGLQIAFTQPIRLDDAVVVEGEWGWIEEIGLFYVVIKIWDWRRLVVPLSYFIEKPFQNWTRKSASIIGPIYWTVDYHAPISRMREKLEEICKSTPLWDGDVVNLQVTEASGTSVTVRGLASASTSPKAWDLRCLIREQMIEWLQTEHPEALPRLRVDTAIDMPDEFSGFAPQRE</sequence>
<dbReference type="eggNOG" id="COG0668">
    <property type="taxonomic scope" value="Bacteria"/>
</dbReference>
<keyword evidence="3 5" id="KW-1133">Transmembrane helix</keyword>
<dbReference type="InterPro" id="IPR010920">
    <property type="entry name" value="LSM_dom_sf"/>
</dbReference>
<dbReference type="PATRIC" id="fig|1280948.3.peg.1784"/>
<evidence type="ECO:0000256" key="4">
    <source>
        <dbReference type="ARBA" id="ARBA00023136"/>
    </source>
</evidence>
<dbReference type="Gene3D" id="1.10.287.1260">
    <property type="match status" value="1"/>
</dbReference>
<dbReference type="Proteomes" id="UP000024547">
    <property type="component" value="Unassembled WGS sequence"/>
</dbReference>
<protein>
    <recommendedName>
        <fullName evidence="6">Mechanosensitive ion channel MscS domain-containing protein</fullName>
    </recommendedName>
</protein>
<evidence type="ECO:0000313" key="7">
    <source>
        <dbReference type="EMBL" id="KCZ61870.1"/>
    </source>
</evidence>
<gene>
    <name evidence="7" type="ORF">HY36_04750</name>
</gene>
<evidence type="ECO:0000313" key="8">
    <source>
        <dbReference type="Proteomes" id="UP000024547"/>
    </source>
</evidence>
<dbReference type="SUPFAM" id="SSF50182">
    <property type="entry name" value="Sm-like ribonucleoproteins"/>
    <property type="match status" value="1"/>
</dbReference>
<dbReference type="Gene3D" id="2.30.30.60">
    <property type="match status" value="1"/>
</dbReference>
<dbReference type="InterPro" id="IPR006685">
    <property type="entry name" value="MscS_channel_2nd"/>
</dbReference>
<evidence type="ECO:0000256" key="1">
    <source>
        <dbReference type="ARBA" id="ARBA00004370"/>
    </source>
</evidence>
<dbReference type="Pfam" id="PF00924">
    <property type="entry name" value="MS_channel_2nd"/>
    <property type="match status" value="1"/>
</dbReference>
<feature type="transmembrane region" description="Helical" evidence="5">
    <location>
        <begin position="21"/>
        <end position="39"/>
    </location>
</feature>
<keyword evidence="8" id="KW-1185">Reference proteome</keyword>